<accession>A0A7T6ZAY0</accession>
<reference evidence="2 3" key="1">
    <citation type="submission" date="2020-06" db="EMBL/GenBank/DDBJ databases">
        <title>Genomic analysis of Salicibibacter sp. NKC21-4.</title>
        <authorList>
            <person name="Oh Y.J."/>
        </authorList>
    </citation>
    <scope>NUCLEOTIDE SEQUENCE [LARGE SCALE GENOMIC DNA]</scope>
    <source>
        <strain evidence="2 3">NKC21-4</strain>
    </source>
</reference>
<dbReference type="EMBL" id="CP054706">
    <property type="protein sequence ID" value="QQK80161.1"/>
    <property type="molecule type" value="Genomic_DNA"/>
</dbReference>
<dbReference type="KEGG" id="scib:HUG20_09855"/>
<keyword evidence="3" id="KW-1185">Reference proteome</keyword>
<name>A0A7T6ZAY0_9BACI</name>
<dbReference type="AlphaFoldDB" id="A0A7T6ZAY0"/>
<sequence length="84" mass="9363">MNEKKNPWLAGLLSFFISGVGQIYAGAFRIGIFFIILYILLVIGGGFEIFNAVARLLFILLIPILWLAAIIHAVLYARKVNTQP</sequence>
<evidence type="ECO:0000313" key="3">
    <source>
        <dbReference type="Proteomes" id="UP000595349"/>
    </source>
</evidence>
<feature type="transmembrane region" description="Helical" evidence="1">
    <location>
        <begin position="56"/>
        <end position="77"/>
    </location>
</feature>
<organism evidence="2 3">
    <name type="scientific">Salicibibacter cibi</name>
    <dbReference type="NCBI Taxonomy" id="2743001"/>
    <lineage>
        <taxon>Bacteria</taxon>
        <taxon>Bacillati</taxon>
        <taxon>Bacillota</taxon>
        <taxon>Bacilli</taxon>
        <taxon>Bacillales</taxon>
        <taxon>Bacillaceae</taxon>
        <taxon>Salicibibacter</taxon>
    </lineage>
</organism>
<proteinExistence type="predicted"/>
<gene>
    <name evidence="2" type="ORF">HUG20_09855</name>
</gene>
<feature type="transmembrane region" description="Helical" evidence="1">
    <location>
        <begin position="6"/>
        <end position="25"/>
    </location>
</feature>
<feature type="transmembrane region" description="Helical" evidence="1">
    <location>
        <begin position="32"/>
        <end position="50"/>
    </location>
</feature>
<dbReference type="RefSeq" id="WP_200084164.1">
    <property type="nucleotide sequence ID" value="NZ_CP054706.1"/>
</dbReference>
<keyword evidence="1" id="KW-0812">Transmembrane</keyword>
<evidence type="ECO:0000313" key="2">
    <source>
        <dbReference type="EMBL" id="QQK80161.1"/>
    </source>
</evidence>
<dbReference type="Proteomes" id="UP000595349">
    <property type="component" value="Chromosome"/>
</dbReference>
<evidence type="ECO:0008006" key="4">
    <source>
        <dbReference type="Google" id="ProtNLM"/>
    </source>
</evidence>
<keyword evidence="1" id="KW-0472">Membrane</keyword>
<protein>
    <recommendedName>
        <fullName evidence="4">TM2 domain-containing protein</fullName>
    </recommendedName>
</protein>
<evidence type="ECO:0000256" key="1">
    <source>
        <dbReference type="SAM" id="Phobius"/>
    </source>
</evidence>
<keyword evidence="1" id="KW-1133">Transmembrane helix</keyword>